<dbReference type="Pfam" id="PF04230">
    <property type="entry name" value="PS_pyruv_trans"/>
    <property type="match status" value="1"/>
</dbReference>
<evidence type="ECO:0000313" key="2">
    <source>
        <dbReference type="EMBL" id="RHL93215.1"/>
    </source>
</evidence>
<dbReference type="InterPro" id="IPR007345">
    <property type="entry name" value="Polysacch_pyruvyl_Trfase"/>
</dbReference>
<organism evidence="2 3">
    <name type="scientific">Bacteroides intestinalis</name>
    <dbReference type="NCBI Taxonomy" id="329854"/>
    <lineage>
        <taxon>Bacteria</taxon>
        <taxon>Pseudomonadati</taxon>
        <taxon>Bacteroidota</taxon>
        <taxon>Bacteroidia</taxon>
        <taxon>Bacteroidales</taxon>
        <taxon>Bacteroidaceae</taxon>
        <taxon>Bacteroides</taxon>
    </lineage>
</organism>
<evidence type="ECO:0000313" key="3">
    <source>
        <dbReference type="Proteomes" id="UP000285013"/>
    </source>
</evidence>
<dbReference type="AlphaFoldDB" id="A0A415N9E0"/>
<dbReference type="EMBL" id="QRPE01000010">
    <property type="protein sequence ID" value="RHL93215.1"/>
    <property type="molecule type" value="Genomic_DNA"/>
</dbReference>
<protein>
    <submittedName>
        <fullName evidence="2">Polysaccharide pyruvyl transferase family protein</fullName>
    </submittedName>
</protein>
<proteinExistence type="predicted"/>
<comment type="caution">
    <text evidence="2">The sequence shown here is derived from an EMBL/GenBank/DDBJ whole genome shotgun (WGS) entry which is preliminary data.</text>
</comment>
<feature type="domain" description="Polysaccharide pyruvyl transferase" evidence="1">
    <location>
        <begin position="67"/>
        <end position="341"/>
    </location>
</feature>
<evidence type="ECO:0000259" key="1">
    <source>
        <dbReference type="Pfam" id="PF04230"/>
    </source>
</evidence>
<dbReference type="PANTHER" id="PTHR36836:SF1">
    <property type="entry name" value="COLANIC ACID BIOSYNTHESIS PROTEIN WCAK"/>
    <property type="match status" value="1"/>
</dbReference>
<sequence length="387" mass="44745">MGKGKKKYVIISGFTIGNNNRGCDALSIGSIQFMKERNFLHDGDKIIFFRFMNNFLIRDFWIDTKNIINVNGEKWTQIIYTVPKYEKILWDKFHIILPFTRFGRCIRKIACVAAINGGDGFSDIYREESMDRFNYFSYLAIEKKIPLILLPQTVGPFNSESSKKKAEYILRNATQVYVRDKSFANELDRMGIKYEITPDLSSFMLPEAWQIDVKGRAIGINVSGLAYSNTYQNLTGQFSVYPQLIDEIISFFQKKKHTIYLIPHSFNYEQSEPDNDDIEACKAAFENHENKNNIILINKNMTAPEVKFIISKMSFFIGTRMHANFAAIYTKVPVFGLSYSYKFKGAFDANGLDGETQTATINNITSEDIPYIINKISFFYDYRMNEE</sequence>
<gene>
    <name evidence="2" type="ORF">DWZ95_10435</name>
</gene>
<accession>A0A415N9E0</accession>
<dbReference type="GO" id="GO:0016740">
    <property type="term" value="F:transferase activity"/>
    <property type="evidence" value="ECO:0007669"/>
    <property type="project" value="UniProtKB-KW"/>
</dbReference>
<reference evidence="2 3" key="1">
    <citation type="submission" date="2018-08" db="EMBL/GenBank/DDBJ databases">
        <title>A genome reference for cultivated species of the human gut microbiota.</title>
        <authorList>
            <person name="Zou Y."/>
            <person name="Xue W."/>
            <person name="Luo G."/>
        </authorList>
    </citation>
    <scope>NUCLEOTIDE SEQUENCE [LARGE SCALE GENOMIC DNA]</scope>
    <source>
        <strain evidence="2 3">AF36-16BH</strain>
    </source>
</reference>
<dbReference type="RefSeq" id="WP_118422994.1">
    <property type="nucleotide sequence ID" value="NZ_QRPE01000010.1"/>
</dbReference>
<name>A0A415N9E0_9BACE</name>
<dbReference type="PANTHER" id="PTHR36836">
    <property type="entry name" value="COLANIC ACID BIOSYNTHESIS PROTEIN WCAK"/>
    <property type="match status" value="1"/>
</dbReference>
<dbReference type="Proteomes" id="UP000285013">
    <property type="component" value="Unassembled WGS sequence"/>
</dbReference>
<keyword evidence="2" id="KW-0808">Transferase</keyword>